<dbReference type="AlphaFoldDB" id="A0A4R4XA65"/>
<comment type="subcellular location">
    <subcellularLocation>
        <location evidence="1">Cell membrane</location>
        <topology evidence="1">Multi-pass membrane protein</topology>
    </subcellularLocation>
</comment>
<evidence type="ECO:0000256" key="5">
    <source>
        <dbReference type="ARBA" id="ARBA00022692"/>
    </source>
</evidence>
<evidence type="ECO:0000313" key="11">
    <source>
        <dbReference type="EMBL" id="TDD27259.1"/>
    </source>
</evidence>
<dbReference type="GO" id="GO:0015123">
    <property type="term" value="F:acetate transmembrane transporter activity"/>
    <property type="evidence" value="ECO:0007669"/>
    <property type="project" value="TreeGrafter"/>
</dbReference>
<proteinExistence type="inferred from homology"/>
<evidence type="ECO:0000313" key="12">
    <source>
        <dbReference type="Proteomes" id="UP000295172"/>
    </source>
</evidence>
<keyword evidence="5 10" id="KW-0812">Transmembrane</keyword>
<comment type="similarity">
    <text evidence="2 9">Belongs to the sodium:solute symporter (SSF) (TC 2.A.21) family.</text>
</comment>
<dbReference type="PROSITE" id="PS50283">
    <property type="entry name" value="NA_SOLUT_SYMP_3"/>
    <property type="match status" value="1"/>
</dbReference>
<feature type="transmembrane region" description="Helical" evidence="10">
    <location>
        <begin position="427"/>
        <end position="452"/>
    </location>
</feature>
<dbReference type="OrthoDB" id="9764416at2"/>
<dbReference type="InterPro" id="IPR038377">
    <property type="entry name" value="Na/Glc_symporter_sf"/>
</dbReference>
<feature type="transmembrane region" description="Helical" evidence="10">
    <location>
        <begin position="91"/>
        <end position="112"/>
    </location>
</feature>
<dbReference type="GO" id="GO:0005886">
    <property type="term" value="C:plasma membrane"/>
    <property type="evidence" value="ECO:0007669"/>
    <property type="project" value="UniProtKB-SubCell"/>
</dbReference>
<organism evidence="11 12">
    <name type="scientific">Kribbella turkmenica</name>
    <dbReference type="NCBI Taxonomy" id="2530375"/>
    <lineage>
        <taxon>Bacteria</taxon>
        <taxon>Bacillati</taxon>
        <taxon>Actinomycetota</taxon>
        <taxon>Actinomycetes</taxon>
        <taxon>Propionibacteriales</taxon>
        <taxon>Kribbellaceae</taxon>
        <taxon>Kribbella</taxon>
    </lineage>
</organism>
<dbReference type="EMBL" id="SMKR01000036">
    <property type="protein sequence ID" value="TDD27259.1"/>
    <property type="molecule type" value="Genomic_DNA"/>
</dbReference>
<keyword evidence="12" id="KW-1185">Reference proteome</keyword>
<evidence type="ECO:0000256" key="8">
    <source>
        <dbReference type="ARBA" id="ARBA00023136"/>
    </source>
</evidence>
<name>A0A4R4XA65_9ACTN</name>
<feature type="transmembrane region" description="Helical" evidence="10">
    <location>
        <begin position="20"/>
        <end position="41"/>
    </location>
</feature>
<evidence type="ECO:0000256" key="9">
    <source>
        <dbReference type="RuleBase" id="RU362091"/>
    </source>
</evidence>
<dbReference type="RefSeq" id="WP_132318951.1">
    <property type="nucleotide sequence ID" value="NZ_SMKR01000036.1"/>
</dbReference>
<keyword evidence="6" id="KW-0769">Symport</keyword>
<feature type="transmembrane region" description="Helical" evidence="10">
    <location>
        <begin position="201"/>
        <end position="219"/>
    </location>
</feature>
<feature type="transmembrane region" description="Helical" evidence="10">
    <location>
        <begin position="501"/>
        <end position="520"/>
    </location>
</feature>
<dbReference type="Gene3D" id="1.20.1730.10">
    <property type="entry name" value="Sodium/glucose cotransporter"/>
    <property type="match status" value="1"/>
</dbReference>
<dbReference type="FunFam" id="1.20.1730.10:FF:000009">
    <property type="entry name" value="Cation acetate symporter"/>
    <property type="match status" value="1"/>
</dbReference>
<evidence type="ECO:0000256" key="4">
    <source>
        <dbReference type="ARBA" id="ARBA00022475"/>
    </source>
</evidence>
<dbReference type="Proteomes" id="UP000295172">
    <property type="component" value="Unassembled WGS sequence"/>
</dbReference>
<dbReference type="CDD" id="cd11480">
    <property type="entry name" value="SLC5sbd_u4"/>
    <property type="match status" value="1"/>
</dbReference>
<dbReference type="PANTHER" id="PTHR48086:SF6">
    <property type="entry name" value="CATION_ACETATE SYMPORTER ACTP"/>
    <property type="match status" value="1"/>
</dbReference>
<feature type="transmembrane region" description="Helical" evidence="10">
    <location>
        <begin position="293"/>
        <end position="318"/>
    </location>
</feature>
<feature type="transmembrane region" description="Helical" evidence="10">
    <location>
        <begin position="353"/>
        <end position="382"/>
    </location>
</feature>
<dbReference type="GO" id="GO:0015293">
    <property type="term" value="F:symporter activity"/>
    <property type="evidence" value="ECO:0007669"/>
    <property type="project" value="UniProtKB-KW"/>
</dbReference>
<feature type="transmembrane region" description="Helical" evidence="10">
    <location>
        <begin position="259"/>
        <end position="281"/>
    </location>
</feature>
<feature type="transmembrane region" description="Helical" evidence="10">
    <location>
        <begin position="459"/>
        <end position="481"/>
    </location>
</feature>
<sequence>MPIAVPALVPLADAEPGNRALTISLFSAVVAVTLYITWWASRQNKSAADYYAGGRSFSGAQNGLAVAGDYMSAASFLGISGSIALYGYDGFLYSIGFLVAWLVALLLIAELLRNSGRFTMADQLAFRMKQRPVRTAAATSTIVVSIFYLLAQMVGAGSLVGLLLGVTNEGLKAGVIILVGALMIIYVTIGGMKGTTWVQIVKAVLLMAGTILITFLVLLKFDFNLSKLLGAAAERSGKGDAFLQPGLLYGKDLVGQIDFLSLGLALVLGTAGLPHILIRFYTVPDSRSARRSVQWAIGLIGAFYLMTLALGFGAAALLDTAKGSAVEVSKGNVASPLLAESVGGGAGSLGGSILLALIAAVAFATILAVVAGLTLTSASSFAHDLYANVMAKGQVSEKNELRVARFAAIGIGAVAIGLAIPAQRLNIAFLVALAFAVAASANLPALLFNLFWKRFNTSGAVWSIYGGLIAAVVLVFFSPVVSGSPASMITGADFSYFPLSNPGIVSIPVGFLCGVLGTFLGRDRSSESRYNELSVRALTGAGAEGPAKH</sequence>
<feature type="transmembrane region" description="Helical" evidence="10">
    <location>
        <begin position="403"/>
        <end position="421"/>
    </location>
</feature>
<keyword evidence="8 10" id="KW-0472">Membrane</keyword>
<evidence type="ECO:0000256" key="3">
    <source>
        <dbReference type="ARBA" id="ARBA00022448"/>
    </source>
</evidence>
<evidence type="ECO:0000256" key="7">
    <source>
        <dbReference type="ARBA" id="ARBA00022989"/>
    </source>
</evidence>
<dbReference type="PANTHER" id="PTHR48086">
    <property type="entry name" value="SODIUM/PROLINE SYMPORTER-RELATED"/>
    <property type="match status" value="1"/>
</dbReference>
<comment type="caution">
    <text evidence="11">The sequence shown here is derived from an EMBL/GenBank/DDBJ whole genome shotgun (WGS) entry which is preliminary data.</text>
</comment>
<accession>A0A4R4XA65</accession>
<dbReference type="Pfam" id="PF00474">
    <property type="entry name" value="SSF"/>
    <property type="match status" value="1"/>
</dbReference>
<dbReference type="InterPro" id="IPR001734">
    <property type="entry name" value="Na/solute_symporter"/>
</dbReference>
<feature type="transmembrane region" description="Helical" evidence="10">
    <location>
        <begin position="133"/>
        <end position="151"/>
    </location>
</feature>
<dbReference type="InterPro" id="IPR050277">
    <property type="entry name" value="Sodium:Solute_Symporter"/>
</dbReference>
<protein>
    <submittedName>
        <fullName evidence="11">Cation acetate symporter</fullName>
    </submittedName>
</protein>
<dbReference type="GO" id="GO:0006847">
    <property type="term" value="P:plasma membrane acetate transport"/>
    <property type="evidence" value="ECO:0007669"/>
    <property type="project" value="TreeGrafter"/>
</dbReference>
<keyword evidence="7 10" id="KW-1133">Transmembrane helix</keyword>
<keyword evidence="4" id="KW-1003">Cell membrane</keyword>
<feature type="transmembrane region" description="Helical" evidence="10">
    <location>
        <begin position="171"/>
        <end position="189"/>
    </location>
</feature>
<keyword evidence="3" id="KW-0813">Transport</keyword>
<evidence type="ECO:0000256" key="1">
    <source>
        <dbReference type="ARBA" id="ARBA00004651"/>
    </source>
</evidence>
<reference evidence="11 12" key="1">
    <citation type="submission" date="2019-02" db="EMBL/GenBank/DDBJ databases">
        <title>Draft genome sequences of novel Actinobacteria.</title>
        <authorList>
            <person name="Sahin N."/>
            <person name="Ay H."/>
            <person name="Saygin H."/>
        </authorList>
    </citation>
    <scope>NUCLEOTIDE SEQUENCE [LARGE SCALE GENOMIC DNA]</scope>
    <source>
        <strain evidence="11 12">16K104</strain>
    </source>
</reference>
<evidence type="ECO:0000256" key="10">
    <source>
        <dbReference type="SAM" id="Phobius"/>
    </source>
</evidence>
<gene>
    <name evidence="11" type="ORF">E1218_10890</name>
</gene>
<feature type="transmembrane region" description="Helical" evidence="10">
    <location>
        <begin position="62"/>
        <end position="85"/>
    </location>
</feature>
<evidence type="ECO:0000256" key="6">
    <source>
        <dbReference type="ARBA" id="ARBA00022847"/>
    </source>
</evidence>
<evidence type="ECO:0000256" key="2">
    <source>
        <dbReference type="ARBA" id="ARBA00006434"/>
    </source>
</evidence>